<evidence type="ECO:0000313" key="4">
    <source>
        <dbReference type="Proteomes" id="UP000011087"/>
    </source>
</evidence>
<protein>
    <recommendedName>
        <fullName evidence="5">CBF1-interacting co-repressor CIR N-terminal domain-containing protein</fullName>
    </recommendedName>
</protein>
<evidence type="ECO:0000313" key="2">
    <source>
        <dbReference type="EMBL" id="EKX41693.1"/>
    </source>
</evidence>
<name>L1IZJ0_GUITC</name>
<dbReference type="InterPro" id="IPR039875">
    <property type="entry name" value="LENG1-like"/>
</dbReference>
<dbReference type="GeneID" id="17298313"/>
<dbReference type="PANTHER" id="PTHR22093:SF0">
    <property type="entry name" value="LEUKOCYTE RECEPTOR CLUSTER MEMBER 1"/>
    <property type="match status" value="1"/>
</dbReference>
<accession>L1IZJ0</accession>
<reference evidence="2 4" key="1">
    <citation type="journal article" date="2012" name="Nature">
        <title>Algal genomes reveal evolutionary mosaicism and the fate of nucleomorphs.</title>
        <authorList>
            <consortium name="DOE Joint Genome Institute"/>
            <person name="Curtis B.A."/>
            <person name="Tanifuji G."/>
            <person name="Burki F."/>
            <person name="Gruber A."/>
            <person name="Irimia M."/>
            <person name="Maruyama S."/>
            <person name="Arias M.C."/>
            <person name="Ball S.G."/>
            <person name="Gile G.H."/>
            <person name="Hirakawa Y."/>
            <person name="Hopkins J.F."/>
            <person name="Kuo A."/>
            <person name="Rensing S.A."/>
            <person name="Schmutz J."/>
            <person name="Symeonidi A."/>
            <person name="Elias M."/>
            <person name="Eveleigh R.J."/>
            <person name="Herman E.K."/>
            <person name="Klute M.J."/>
            <person name="Nakayama T."/>
            <person name="Obornik M."/>
            <person name="Reyes-Prieto A."/>
            <person name="Armbrust E.V."/>
            <person name="Aves S.J."/>
            <person name="Beiko R.G."/>
            <person name="Coutinho P."/>
            <person name="Dacks J.B."/>
            <person name="Durnford D.G."/>
            <person name="Fast N.M."/>
            <person name="Green B.R."/>
            <person name="Grisdale C.J."/>
            <person name="Hempel F."/>
            <person name="Henrissat B."/>
            <person name="Hoppner M.P."/>
            <person name="Ishida K."/>
            <person name="Kim E."/>
            <person name="Koreny L."/>
            <person name="Kroth P.G."/>
            <person name="Liu Y."/>
            <person name="Malik S.B."/>
            <person name="Maier U.G."/>
            <person name="McRose D."/>
            <person name="Mock T."/>
            <person name="Neilson J.A."/>
            <person name="Onodera N.T."/>
            <person name="Poole A.M."/>
            <person name="Pritham E.J."/>
            <person name="Richards T.A."/>
            <person name="Rocap G."/>
            <person name="Roy S.W."/>
            <person name="Sarai C."/>
            <person name="Schaack S."/>
            <person name="Shirato S."/>
            <person name="Slamovits C.H."/>
            <person name="Spencer D.F."/>
            <person name="Suzuki S."/>
            <person name="Worden A.Z."/>
            <person name="Zauner S."/>
            <person name="Barry K."/>
            <person name="Bell C."/>
            <person name="Bharti A.K."/>
            <person name="Crow J.A."/>
            <person name="Grimwood J."/>
            <person name="Kramer R."/>
            <person name="Lindquist E."/>
            <person name="Lucas S."/>
            <person name="Salamov A."/>
            <person name="McFadden G.I."/>
            <person name="Lane C.E."/>
            <person name="Keeling P.J."/>
            <person name="Gray M.W."/>
            <person name="Grigoriev I.V."/>
            <person name="Archibald J.M."/>
        </authorList>
    </citation>
    <scope>NUCLEOTIDE SEQUENCE</scope>
    <source>
        <strain evidence="2 4">CCMP2712</strain>
    </source>
</reference>
<feature type="region of interest" description="Disordered" evidence="1">
    <location>
        <begin position="67"/>
        <end position="107"/>
    </location>
</feature>
<dbReference type="PaxDb" id="55529-EKX41693"/>
<dbReference type="EnsemblProtists" id="EKX41693">
    <property type="protein sequence ID" value="EKX41693"/>
    <property type="gene ID" value="GUITHDRAFT_112400"/>
</dbReference>
<evidence type="ECO:0000313" key="3">
    <source>
        <dbReference type="EnsemblProtists" id="EKX41693"/>
    </source>
</evidence>
<dbReference type="PANTHER" id="PTHR22093">
    <property type="entry name" value="LEUKOCYTE RECEPTOR CLUSTER LRC MEMBER 1"/>
    <property type="match status" value="1"/>
</dbReference>
<feature type="compositionally biased region" description="Basic and acidic residues" evidence="1">
    <location>
        <begin position="74"/>
        <end position="93"/>
    </location>
</feature>
<keyword evidence="4" id="KW-1185">Reference proteome</keyword>
<organism evidence="2">
    <name type="scientific">Guillardia theta (strain CCMP2712)</name>
    <name type="common">Cryptophyte</name>
    <dbReference type="NCBI Taxonomy" id="905079"/>
    <lineage>
        <taxon>Eukaryota</taxon>
        <taxon>Cryptophyceae</taxon>
        <taxon>Pyrenomonadales</taxon>
        <taxon>Geminigeraceae</taxon>
        <taxon>Guillardia</taxon>
    </lineage>
</organism>
<dbReference type="Proteomes" id="UP000011087">
    <property type="component" value="Unassembled WGS sequence"/>
</dbReference>
<dbReference type="OrthoDB" id="167771at2759"/>
<sequence length="130" mass="15390">MSFGKLNILQHKKWNVWNRDNIEKVLRDENKHREDEEKKRKKRDENKKGFNLFEGLEHMIEGTVFNDTATASGKNKETVQEKKQEKEKEERKWGLMGLGKDNVTGENQNMKPWYALRQSEEAASYEGYGQ</sequence>
<gene>
    <name evidence="2" type="ORF">GUITHDRAFT_112400</name>
</gene>
<dbReference type="KEGG" id="gtt:GUITHDRAFT_112400"/>
<evidence type="ECO:0008006" key="5">
    <source>
        <dbReference type="Google" id="ProtNLM"/>
    </source>
</evidence>
<proteinExistence type="predicted"/>
<evidence type="ECO:0000256" key="1">
    <source>
        <dbReference type="SAM" id="MobiDB-lite"/>
    </source>
</evidence>
<dbReference type="AlphaFoldDB" id="L1IZJ0"/>
<reference evidence="3" key="3">
    <citation type="submission" date="2016-03" db="UniProtKB">
        <authorList>
            <consortium name="EnsemblProtists"/>
        </authorList>
    </citation>
    <scope>IDENTIFICATION</scope>
</reference>
<dbReference type="EMBL" id="JH993022">
    <property type="protein sequence ID" value="EKX41693.1"/>
    <property type="molecule type" value="Genomic_DNA"/>
</dbReference>
<reference evidence="4" key="2">
    <citation type="submission" date="2012-11" db="EMBL/GenBank/DDBJ databases">
        <authorList>
            <person name="Kuo A."/>
            <person name="Curtis B.A."/>
            <person name="Tanifuji G."/>
            <person name="Burki F."/>
            <person name="Gruber A."/>
            <person name="Irimia M."/>
            <person name="Maruyama S."/>
            <person name="Arias M.C."/>
            <person name="Ball S.G."/>
            <person name="Gile G.H."/>
            <person name="Hirakawa Y."/>
            <person name="Hopkins J.F."/>
            <person name="Rensing S.A."/>
            <person name="Schmutz J."/>
            <person name="Symeonidi A."/>
            <person name="Elias M."/>
            <person name="Eveleigh R.J."/>
            <person name="Herman E.K."/>
            <person name="Klute M.J."/>
            <person name="Nakayama T."/>
            <person name="Obornik M."/>
            <person name="Reyes-Prieto A."/>
            <person name="Armbrust E.V."/>
            <person name="Aves S.J."/>
            <person name="Beiko R.G."/>
            <person name="Coutinho P."/>
            <person name="Dacks J.B."/>
            <person name="Durnford D.G."/>
            <person name="Fast N.M."/>
            <person name="Green B.R."/>
            <person name="Grisdale C."/>
            <person name="Hempe F."/>
            <person name="Henrissat B."/>
            <person name="Hoppner M.P."/>
            <person name="Ishida K.-I."/>
            <person name="Kim E."/>
            <person name="Koreny L."/>
            <person name="Kroth P.G."/>
            <person name="Liu Y."/>
            <person name="Malik S.-B."/>
            <person name="Maier U.G."/>
            <person name="McRose D."/>
            <person name="Mock T."/>
            <person name="Neilson J.A."/>
            <person name="Onodera N.T."/>
            <person name="Poole A.M."/>
            <person name="Pritham E.J."/>
            <person name="Richards T.A."/>
            <person name="Rocap G."/>
            <person name="Roy S.W."/>
            <person name="Sarai C."/>
            <person name="Schaack S."/>
            <person name="Shirato S."/>
            <person name="Slamovits C.H."/>
            <person name="Spencer D.F."/>
            <person name="Suzuki S."/>
            <person name="Worden A.Z."/>
            <person name="Zauner S."/>
            <person name="Barry K."/>
            <person name="Bell C."/>
            <person name="Bharti A.K."/>
            <person name="Crow J.A."/>
            <person name="Grimwood J."/>
            <person name="Kramer R."/>
            <person name="Lindquist E."/>
            <person name="Lucas S."/>
            <person name="Salamov A."/>
            <person name="McFadden G.I."/>
            <person name="Lane C.E."/>
            <person name="Keeling P.J."/>
            <person name="Gray M.W."/>
            <person name="Grigoriev I.V."/>
            <person name="Archibald J.M."/>
        </authorList>
    </citation>
    <scope>NUCLEOTIDE SEQUENCE</scope>
    <source>
        <strain evidence="4">CCMP2712</strain>
    </source>
</reference>
<dbReference type="HOGENOM" id="CLU_1942111_0_0_1"/>
<feature type="region of interest" description="Disordered" evidence="1">
    <location>
        <begin position="25"/>
        <end position="48"/>
    </location>
</feature>
<dbReference type="RefSeq" id="XP_005828673.1">
    <property type="nucleotide sequence ID" value="XM_005828616.1"/>
</dbReference>